<dbReference type="EMBL" id="CP096040">
    <property type="protein sequence ID" value="USQ95428.1"/>
    <property type="molecule type" value="Genomic_DNA"/>
</dbReference>
<comment type="subcellular location">
    <subcellularLocation>
        <location evidence="1 11">Cell outer membrane</location>
        <topology evidence="1 11">Multi-pass membrane protein</topology>
    </subcellularLocation>
</comment>
<keyword evidence="17" id="KW-1185">Reference proteome</keyword>
<dbReference type="InterPro" id="IPR036942">
    <property type="entry name" value="Beta-barrel_TonB_sf"/>
</dbReference>
<keyword evidence="5 11" id="KW-0812">Transmembrane</keyword>
<evidence type="ECO:0000256" key="5">
    <source>
        <dbReference type="ARBA" id="ARBA00022692"/>
    </source>
</evidence>
<dbReference type="InterPro" id="IPR012910">
    <property type="entry name" value="Plug_dom"/>
</dbReference>
<name>A0ABY4ZS49_9CAUL</name>
<keyword evidence="13" id="KW-0732">Signal</keyword>
<evidence type="ECO:0000256" key="9">
    <source>
        <dbReference type="ARBA" id="ARBA00023136"/>
    </source>
</evidence>
<keyword evidence="3 11" id="KW-1134">Transmembrane beta strand</keyword>
<keyword evidence="6" id="KW-0408">Iron</keyword>
<keyword evidence="10 11" id="KW-0998">Cell outer membrane</keyword>
<dbReference type="InterPro" id="IPR039426">
    <property type="entry name" value="TonB-dep_rcpt-like"/>
</dbReference>
<keyword evidence="4" id="KW-0410">Iron transport</keyword>
<protein>
    <submittedName>
        <fullName evidence="16">TonB-dependent receptor</fullName>
    </submittedName>
</protein>
<dbReference type="PROSITE" id="PS52016">
    <property type="entry name" value="TONB_DEPENDENT_REC_3"/>
    <property type="match status" value="1"/>
</dbReference>
<dbReference type="Pfam" id="PF00593">
    <property type="entry name" value="TonB_dep_Rec_b-barrel"/>
    <property type="match status" value="1"/>
</dbReference>
<gene>
    <name evidence="16" type="ORF">MZV50_23240</name>
</gene>
<dbReference type="PANTHER" id="PTHR32552">
    <property type="entry name" value="FERRICHROME IRON RECEPTOR-RELATED"/>
    <property type="match status" value="1"/>
</dbReference>
<evidence type="ECO:0000259" key="15">
    <source>
        <dbReference type="Pfam" id="PF07715"/>
    </source>
</evidence>
<dbReference type="Gene3D" id="2.40.170.20">
    <property type="entry name" value="TonB-dependent receptor, beta-barrel domain"/>
    <property type="match status" value="1"/>
</dbReference>
<evidence type="ECO:0000256" key="11">
    <source>
        <dbReference type="PROSITE-ProRule" id="PRU01360"/>
    </source>
</evidence>
<comment type="similarity">
    <text evidence="11 12">Belongs to the TonB-dependent receptor family.</text>
</comment>
<keyword evidence="8 12" id="KW-0798">TonB box</keyword>
<feature type="chain" id="PRO_5047193966" evidence="13">
    <location>
        <begin position="23"/>
        <end position="763"/>
    </location>
</feature>
<keyword evidence="9 11" id="KW-0472">Membrane</keyword>
<accession>A0ABY4ZS49</accession>
<evidence type="ECO:0000256" key="10">
    <source>
        <dbReference type="ARBA" id="ARBA00023237"/>
    </source>
</evidence>
<evidence type="ECO:0000313" key="17">
    <source>
        <dbReference type="Proteomes" id="UP001057520"/>
    </source>
</evidence>
<dbReference type="InterPro" id="IPR000531">
    <property type="entry name" value="Beta-barrel_TonB"/>
</dbReference>
<reference evidence="16 17" key="1">
    <citation type="submission" date="2022-04" db="EMBL/GenBank/DDBJ databases">
        <title>Genome sequence of soybean root-associated Caulobacter segnis RL271.</title>
        <authorList>
            <person name="Longley R."/>
            <person name="Bonito G."/>
            <person name="Trigodet F."/>
            <person name="Crosson S."/>
            <person name="Fiebig A."/>
        </authorList>
    </citation>
    <scope>NUCLEOTIDE SEQUENCE [LARGE SCALE GENOMIC DNA]</scope>
    <source>
        <strain evidence="16 17">RL271</strain>
    </source>
</reference>
<evidence type="ECO:0000259" key="14">
    <source>
        <dbReference type="Pfam" id="PF00593"/>
    </source>
</evidence>
<keyword evidence="2 11" id="KW-0813">Transport</keyword>
<proteinExistence type="inferred from homology"/>
<keyword evidence="16" id="KW-0675">Receptor</keyword>
<evidence type="ECO:0000256" key="2">
    <source>
        <dbReference type="ARBA" id="ARBA00022448"/>
    </source>
</evidence>
<dbReference type="CDD" id="cd01347">
    <property type="entry name" value="ligand_gated_channel"/>
    <property type="match status" value="1"/>
</dbReference>
<keyword evidence="7" id="KW-0406">Ion transport</keyword>
<evidence type="ECO:0000256" key="3">
    <source>
        <dbReference type="ARBA" id="ARBA00022452"/>
    </source>
</evidence>
<evidence type="ECO:0000256" key="6">
    <source>
        <dbReference type="ARBA" id="ARBA00023004"/>
    </source>
</evidence>
<dbReference type="SUPFAM" id="SSF56935">
    <property type="entry name" value="Porins"/>
    <property type="match status" value="1"/>
</dbReference>
<dbReference type="PANTHER" id="PTHR32552:SF81">
    <property type="entry name" value="TONB-DEPENDENT OUTER MEMBRANE RECEPTOR"/>
    <property type="match status" value="1"/>
</dbReference>
<evidence type="ECO:0000256" key="12">
    <source>
        <dbReference type="RuleBase" id="RU003357"/>
    </source>
</evidence>
<evidence type="ECO:0000313" key="16">
    <source>
        <dbReference type="EMBL" id="USQ95428.1"/>
    </source>
</evidence>
<evidence type="ECO:0000256" key="13">
    <source>
        <dbReference type="SAM" id="SignalP"/>
    </source>
</evidence>
<evidence type="ECO:0000256" key="7">
    <source>
        <dbReference type="ARBA" id="ARBA00023065"/>
    </source>
</evidence>
<feature type="domain" description="TonB-dependent receptor-like beta-barrel" evidence="14">
    <location>
        <begin position="295"/>
        <end position="723"/>
    </location>
</feature>
<feature type="domain" description="TonB-dependent receptor plug" evidence="15">
    <location>
        <begin position="49"/>
        <end position="157"/>
    </location>
</feature>
<evidence type="ECO:0000256" key="1">
    <source>
        <dbReference type="ARBA" id="ARBA00004571"/>
    </source>
</evidence>
<evidence type="ECO:0000256" key="8">
    <source>
        <dbReference type="ARBA" id="ARBA00023077"/>
    </source>
</evidence>
<dbReference type="Proteomes" id="UP001057520">
    <property type="component" value="Chromosome"/>
</dbReference>
<dbReference type="Pfam" id="PF07715">
    <property type="entry name" value="Plug"/>
    <property type="match status" value="1"/>
</dbReference>
<evidence type="ECO:0000256" key="4">
    <source>
        <dbReference type="ARBA" id="ARBA00022496"/>
    </source>
</evidence>
<sequence>MNRRLLWMASAAMIATSGQAWAQAAGQAPDQNVALDEIVVTAQKREQNLQDVPAAVSAVSAEQLEARNVAQVTDVVRVSPSLTVTENTNATGNSINLRGIGTFSFSIGIEPSVAVVVDDVALLQQAQAFSGLNDIARLEVLRGPQGTLFGKNAAAGVINIVTQKPTKTLTGSVGGTLTSDGEKRVEGMVSGPISDKAGFRLNAFYGDRDGYIKNLNTGHKLNGERAYGVRGRLELDPTDNLNISLTAAHTNTKTDGQVRTFRSINPGAVAFGAPLALSAVGLTPGADNYKIRIDTEPKNTSKQTTLTSRASLDLGGASLVSITGYQDWRFRFLEDLDTLGSPTLLNAADPTSILPKGSTAGGPFHSTNLTQELRLVSSGARKLDYLFALFYADGDSNRSYARGPNAATSWAATATTKTMAAFTQMTYHVGERTHLDGGLRFNHEVVEATFVNTTPTATPPANNASCLITCSGKAKDDHITYKVALRQDLADDVMAYASFSTGYKGQGFDISTGFNPARAAKPVRPETSKAYELGLKSRILDRRVQLNVTGFLTDFTDFQAQGGVTQPDGTIVPQLSNVGSLRSKGVEVEVSAKPVRALRIDASAAYTDATIREFANAPCYTNQTLAQGCRPVGGANFQDLSGKPLANSPKFKYSLAGVYDVAMPDMPFDGFVTAEYTHQSAVMLDLLGTPISRQKAYGVVNASIGVAGRDEGAYRVALFVNNLFDQHYASSLGYTGSSNAGAVAQLLPRNSKRYVGVRARMGF</sequence>
<organism evidence="16 17">
    <name type="scientific">Caulobacter segnis</name>
    <dbReference type="NCBI Taxonomy" id="88688"/>
    <lineage>
        <taxon>Bacteria</taxon>
        <taxon>Pseudomonadati</taxon>
        <taxon>Pseudomonadota</taxon>
        <taxon>Alphaproteobacteria</taxon>
        <taxon>Caulobacterales</taxon>
        <taxon>Caulobacteraceae</taxon>
        <taxon>Caulobacter</taxon>
    </lineage>
</organism>
<feature type="signal peptide" evidence="13">
    <location>
        <begin position="1"/>
        <end position="22"/>
    </location>
</feature>